<reference evidence="2" key="1">
    <citation type="submission" date="2015-12" db="EMBL/GenBank/DDBJ databases">
        <authorList>
            <person name="Tikhonova T.V."/>
            <person name="Pavlov A.R."/>
            <person name="Beletsky A.V."/>
            <person name="Mardanov A.V."/>
            <person name="Sorokin D.Y."/>
            <person name="Ravin N.V."/>
            <person name="Popov V.O."/>
        </authorList>
    </citation>
    <scope>NUCLEOTIDE SEQUENCE</scope>
    <source>
        <strain evidence="2">DSM 14787</strain>
    </source>
</reference>
<feature type="region of interest" description="Disordered" evidence="1">
    <location>
        <begin position="13"/>
        <end position="45"/>
    </location>
</feature>
<keyword evidence="3" id="KW-1185">Reference proteome</keyword>
<protein>
    <submittedName>
        <fullName evidence="2">Uncharacterized protein</fullName>
    </submittedName>
</protein>
<evidence type="ECO:0000313" key="3">
    <source>
        <dbReference type="Proteomes" id="UP000010809"/>
    </source>
</evidence>
<feature type="compositionally biased region" description="Basic and acidic residues" evidence="1">
    <location>
        <begin position="14"/>
        <end position="28"/>
    </location>
</feature>
<dbReference type="EMBL" id="CP003989">
    <property type="protein sequence ID" value="AGA33108.1"/>
    <property type="molecule type" value="Genomic_DNA"/>
</dbReference>
<proteinExistence type="predicted"/>
<name>L0DVP7_THIND</name>
<sequence>MKGCVLAGRFLFSDPDKNTPRILREKAAGETPVRRPLRGRPGGSR</sequence>
<gene>
    <name evidence="2" type="ordered locus">TVNIR_1438</name>
</gene>
<accession>L0DVP7</accession>
<organism evidence="2 3">
    <name type="scientific">Thioalkalivibrio nitratireducens (strain DSM 14787 / UNIQEM 213 / ALEN2)</name>
    <dbReference type="NCBI Taxonomy" id="1255043"/>
    <lineage>
        <taxon>Bacteria</taxon>
        <taxon>Pseudomonadati</taxon>
        <taxon>Pseudomonadota</taxon>
        <taxon>Gammaproteobacteria</taxon>
        <taxon>Chromatiales</taxon>
        <taxon>Ectothiorhodospiraceae</taxon>
        <taxon>Thioalkalivibrio</taxon>
    </lineage>
</organism>
<evidence type="ECO:0000313" key="2">
    <source>
        <dbReference type="EMBL" id="AGA33108.1"/>
    </source>
</evidence>
<dbReference type="KEGG" id="tni:TVNIR_1438"/>
<dbReference type="STRING" id="1255043.TVNIR_1438"/>
<dbReference type="PATRIC" id="fig|1255043.3.peg.1455"/>
<dbReference type="AlphaFoldDB" id="L0DVP7"/>
<evidence type="ECO:0000256" key="1">
    <source>
        <dbReference type="SAM" id="MobiDB-lite"/>
    </source>
</evidence>
<dbReference type="Proteomes" id="UP000010809">
    <property type="component" value="Chromosome"/>
</dbReference>
<dbReference type="HOGENOM" id="CLU_3206414_0_0_6"/>